<reference evidence="2" key="1">
    <citation type="journal article" date="2024" name="Proc. Natl. Acad. Sci. U.S.A.">
        <title>Extraordinary preservation of gene collinearity over three hundred million years revealed in homosporous lycophytes.</title>
        <authorList>
            <person name="Li C."/>
            <person name="Wickell D."/>
            <person name="Kuo L.Y."/>
            <person name="Chen X."/>
            <person name="Nie B."/>
            <person name="Liao X."/>
            <person name="Peng D."/>
            <person name="Ji J."/>
            <person name="Jenkins J."/>
            <person name="Williams M."/>
            <person name="Shu S."/>
            <person name="Plott C."/>
            <person name="Barry K."/>
            <person name="Rajasekar S."/>
            <person name="Grimwood J."/>
            <person name="Han X."/>
            <person name="Sun S."/>
            <person name="Hou Z."/>
            <person name="He W."/>
            <person name="Dai G."/>
            <person name="Sun C."/>
            <person name="Schmutz J."/>
            <person name="Leebens-Mack J.H."/>
            <person name="Li F.W."/>
            <person name="Wang L."/>
        </authorList>
    </citation>
    <scope>NUCLEOTIDE SEQUENCE [LARGE SCALE GENOMIC DNA]</scope>
    <source>
        <strain evidence="2">cv. PW_Plant_1</strain>
    </source>
</reference>
<evidence type="ECO:0000313" key="2">
    <source>
        <dbReference type="Proteomes" id="UP001162992"/>
    </source>
</evidence>
<dbReference type="EMBL" id="CM055110">
    <property type="protein sequence ID" value="KAJ7520450.1"/>
    <property type="molecule type" value="Genomic_DNA"/>
</dbReference>
<protein>
    <submittedName>
        <fullName evidence="1">Uncharacterized protein</fullName>
    </submittedName>
</protein>
<name>A0ACC2ASE2_DIPCM</name>
<evidence type="ECO:0000313" key="1">
    <source>
        <dbReference type="EMBL" id="KAJ7520450.1"/>
    </source>
</evidence>
<organism evidence="1 2">
    <name type="scientific">Diphasiastrum complanatum</name>
    <name type="common">Issler's clubmoss</name>
    <name type="synonym">Lycopodium complanatum</name>
    <dbReference type="NCBI Taxonomy" id="34168"/>
    <lineage>
        <taxon>Eukaryota</taxon>
        <taxon>Viridiplantae</taxon>
        <taxon>Streptophyta</taxon>
        <taxon>Embryophyta</taxon>
        <taxon>Tracheophyta</taxon>
        <taxon>Lycopodiopsida</taxon>
        <taxon>Lycopodiales</taxon>
        <taxon>Lycopodiaceae</taxon>
        <taxon>Lycopodioideae</taxon>
        <taxon>Diphasiastrum</taxon>
    </lineage>
</organism>
<sequence length="100" mass="11022">MPCNNAAIAFSLACESSIIQCAIMIGNRFACLFVVCGEPLWIDHSPGKVPIDSVHLNQGSKSAIHVSYNQHGLAGEPQTGYIRDFIRVCSLFFQDRDEFC</sequence>
<accession>A0ACC2ASE2</accession>
<dbReference type="Proteomes" id="UP001162992">
    <property type="component" value="Chromosome 19"/>
</dbReference>
<gene>
    <name evidence="1" type="ORF">O6H91_19G006300</name>
</gene>
<proteinExistence type="predicted"/>
<keyword evidence="2" id="KW-1185">Reference proteome</keyword>
<comment type="caution">
    <text evidence="1">The sequence shown here is derived from an EMBL/GenBank/DDBJ whole genome shotgun (WGS) entry which is preliminary data.</text>
</comment>